<reference evidence="2" key="1">
    <citation type="submission" date="2020-05" db="EMBL/GenBank/DDBJ databases">
        <title>Phylogenomic resolution of chytrid fungi.</title>
        <authorList>
            <person name="Stajich J.E."/>
            <person name="Amses K."/>
            <person name="Simmons R."/>
            <person name="Seto K."/>
            <person name="Myers J."/>
            <person name="Bonds A."/>
            <person name="Quandt C.A."/>
            <person name="Barry K."/>
            <person name="Liu P."/>
            <person name="Grigoriev I."/>
            <person name="Longcore J.E."/>
            <person name="James T.Y."/>
        </authorList>
    </citation>
    <scope>NUCLEOTIDE SEQUENCE</scope>
    <source>
        <strain evidence="2">JEL0513</strain>
    </source>
</reference>
<dbReference type="EMBL" id="JADGJH010000965">
    <property type="protein sequence ID" value="KAJ3120445.1"/>
    <property type="molecule type" value="Genomic_DNA"/>
</dbReference>
<comment type="caution">
    <text evidence="2">The sequence shown here is derived from an EMBL/GenBank/DDBJ whole genome shotgun (WGS) entry which is preliminary data.</text>
</comment>
<evidence type="ECO:0000256" key="1">
    <source>
        <dbReference type="SAM" id="MobiDB-lite"/>
    </source>
</evidence>
<feature type="region of interest" description="Disordered" evidence="1">
    <location>
        <begin position="1"/>
        <end position="21"/>
    </location>
</feature>
<evidence type="ECO:0000313" key="2">
    <source>
        <dbReference type="EMBL" id="KAJ3120445.1"/>
    </source>
</evidence>
<protein>
    <submittedName>
        <fullName evidence="2">Uncharacterized protein</fullName>
    </submittedName>
</protein>
<dbReference type="Proteomes" id="UP001211907">
    <property type="component" value="Unassembled WGS sequence"/>
</dbReference>
<sequence length="319" mass="35908">MSVPVSQQQQHQTVEPSNSGLHLQVIRKQSRYGAIETQSITGACSYPESKIRKLVVEETTMSTQSSEYRNDLSAILSPYLSRDSSRHLLLPPPADIENVRNSYDQQLNFTCEATTHSRKPVAMLEIGVGFATKTLFSIFTGVGETIVKLGLSLVEENPYSLHSGGRKNESLFLEGMWHHWEDIQDDQNMEFGQRTSVSSLKSDIKSENLKFDFFQQPAISDENPSVSSFVFEDLQNELYEDGSYLLEIRRASIFSETSRVYTIDLNSPPPERASSIDENSKIIVENLHSNSNLNLDNDGNNTIDTRDSLALDEDDFVIL</sequence>
<gene>
    <name evidence="2" type="ORF">HK100_012792</name>
</gene>
<name>A0AAD5T094_9FUNG</name>
<organism evidence="2 3">
    <name type="scientific">Physocladia obscura</name>
    <dbReference type="NCBI Taxonomy" id="109957"/>
    <lineage>
        <taxon>Eukaryota</taxon>
        <taxon>Fungi</taxon>
        <taxon>Fungi incertae sedis</taxon>
        <taxon>Chytridiomycota</taxon>
        <taxon>Chytridiomycota incertae sedis</taxon>
        <taxon>Chytridiomycetes</taxon>
        <taxon>Chytridiales</taxon>
        <taxon>Chytriomycetaceae</taxon>
        <taxon>Physocladia</taxon>
    </lineage>
</organism>
<proteinExistence type="predicted"/>
<dbReference type="AlphaFoldDB" id="A0AAD5T094"/>
<evidence type="ECO:0000313" key="3">
    <source>
        <dbReference type="Proteomes" id="UP001211907"/>
    </source>
</evidence>
<keyword evidence="3" id="KW-1185">Reference proteome</keyword>
<accession>A0AAD5T094</accession>